<feature type="signal peptide" evidence="1">
    <location>
        <begin position="1"/>
        <end position="20"/>
    </location>
</feature>
<dbReference type="EMBL" id="FQZI01000002">
    <property type="protein sequence ID" value="SHI72988.1"/>
    <property type="molecule type" value="Genomic_DNA"/>
</dbReference>
<dbReference type="OrthoDB" id="978531at2"/>
<proteinExistence type="predicted"/>
<evidence type="ECO:0008006" key="4">
    <source>
        <dbReference type="Google" id="ProtNLM"/>
    </source>
</evidence>
<dbReference type="AlphaFoldDB" id="A0A1M6DJ00"/>
<organism evidence="2 3">
    <name type="scientific">Flavobacterium terrae</name>
    <dbReference type="NCBI Taxonomy" id="415425"/>
    <lineage>
        <taxon>Bacteria</taxon>
        <taxon>Pseudomonadati</taxon>
        <taxon>Bacteroidota</taxon>
        <taxon>Flavobacteriia</taxon>
        <taxon>Flavobacteriales</taxon>
        <taxon>Flavobacteriaceae</taxon>
        <taxon>Flavobacterium</taxon>
    </lineage>
</organism>
<name>A0A1M6DJ00_9FLAO</name>
<dbReference type="PROSITE" id="PS51257">
    <property type="entry name" value="PROKAR_LIPOPROTEIN"/>
    <property type="match status" value="1"/>
</dbReference>
<feature type="chain" id="PRO_5009916733" description="Lipoprotein" evidence="1">
    <location>
        <begin position="21"/>
        <end position="245"/>
    </location>
</feature>
<evidence type="ECO:0000313" key="2">
    <source>
        <dbReference type="EMBL" id="SHI72988.1"/>
    </source>
</evidence>
<accession>A0A1M6DJ00</accession>
<dbReference type="STRING" id="415425.SAMN05444363_1470"/>
<keyword evidence="3" id="KW-1185">Reference proteome</keyword>
<protein>
    <recommendedName>
        <fullName evidence="4">Lipoprotein</fullName>
    </recommendedName>
</protein>
<gene>
    <name evidence="2" type="ORF">SAMN05444363_1470</name>
</gene>
<evidence type="ECO:0000256" key="1">
    <source>
        <dbReference type="SAM" id="SignalP"/>
    </source>
</evidence>
<sequence>MKKLFSLFALLLVLTSCTFTEEITINPDGTGKYNMDMDGSSIMAMMPKDSLKQEKNVDSVFSFKEMFDAKRDSIAKLSKEEQAKIKNLEKFNMRMKMNFDTNQFLFAMNTDFKSVAELQEVMSSMSELQKMNKGQAKNNPMGDMGGFGSSTAKVNYEYNGKKFSRKAIVDKEALKRLENDSAAASYKMIYESSKYIIKYHFPKAVKSVSNKTAMFSEDRKTITIEYPFNEYMKEPEKLNFEVVFK</sequence>
<dbReference type="Proteomes" id="UP000184488">
    <property type="component" value="Unassembled WGS sequence"/>
</dbReference>
<evidence type="ECO:0000313" key="3">
    <source>
        <dbReference type="Proteomes" id="UP000184488"/>
    </source>
</evidence>
<keyword evidence="1" id="KW-0732">Signal</keyword>
<reference evidence="3" key="1">
    <citation type="submission" date="2016-11" db="EMBL/GenBank/DDBJ databases">
        <authorList>
            <person name="Varghese N."/>
            <person name="Submissions S."/>
        </authorList>
    </citation>
    <scope>NUCLEOTIDE SEQUENCE [LARGE SCALE GENOMIC DNA]</scope>
    <source>
        <strain evidence="3">DSM 18829</strain>
    </source>
</reference>
<dbReference type="RefSeq" id="WP_073310401.1">
    <property type="nucleotide sequence ID" value="NZ_FQZI01000002.1"/>
</dbReference>